<protein>
    <submittedName>
        <fullName evidence="1">Uncharacterized protein</fullName>
    </submittedName>
</protein>
<evidence type="ECO:0000313" key="1">
    <source>
        <dbReference type="EMBL" id="EQC53015.1"/>
    </source>
</evidence>
<reference evidence="1 2" key="1">
    <citation type="journal article" date="2011" name="Science">
        <title>Comparative functional genomics of the fission yeasts.</title>
        <authorList>
            <person name="Rhind N."/>
            <person name="Chen Z."/>
            <person name="Yassour M."/>
            <person name="Thompson D.A."/>
            <person name="Haas B.J."/>
            <person name="Habib N."/>
            <person name="Wapinski I."/>
            <person name="Roy S."/>
            <person name="Lin M.F."/>
            <person name="Heiman D.I."/>
            <person name="Young S.K."/>
            <person name="Furuya K."/>
            <person name="Guo Y."/>
            <person name="Pidoux A."/>
            <person name="Chen H.M."/>
            <person name="Robbertse B."/>
            <person name="Goldberg J.M."/>
            <person name="Aoki K."/>
            <person name="Bayne E.H."/>
            <person name="Berlin A.M."/>
            <person name="Desjardins C.A."/>
            <person name="Dobbs E."/>
            <person name="Dukaj L."/>
            <person name="Fan L."/>
            <person name="FitzGerald M.G."/>
            <person name="French C."/>
            <person name="Gujja S."/>
            <person name="Hansen K."/>
            <person name="Keifenheim D."/>
            <person name="Levin J.Z."/>
            <person name="Mosher R.A."/>
            <person name="Mueller C.A."/>
            <person name="Pfiffner J."/>
            <person name="Priest M."/>
            <person name="Russ C."/>
            <person name="Smialowska A."/>
            <person name="Swoboda P."/>
            <person name="Sykes S.M."/>
            <person name="Vaughn M."/>
            <person name="Vengrova S."/>
            <person name="Yoder R."/>
            <person name="Zeng Q."/>
            <person name="Allshire R."/>
            <person name="Baulcombe D."/>
            <person name="Birren B.W."/>
            <person name="Brown W."/>
            <person name="Ekwall K."/>
            <person name="Kellis M."/>
            <person name="Leatherwood J."/>
            <person name="Levin H."/>
            <person name="Margalit H."/>
            <person name="Martienssen R."/>
            <person name="Nieduszynski C.A."/>
            <person name="Spatafora J.W."/>
            <person name="Friedman N."/>
            <person name="Dalgaard J.Z."/>
            <person name="Baumann P."/>
            <person name="Niki H."/>
            <person name="Regev A."/>
            <person name="Nusbaum C."/>
        </authorList>
    </citation>
    <scope>NUCLEOTIDE SEQUENCE [LARGE SCALE GENOMIC DNA]</scope>
    <source>
        <strain evidence="2">yFS275 / FY16936</strain>
    </source>
</reference>
<name>T0RSU8_SCHJY</name>
<dbReference type="JaponicusDB" id="SJAG_06212"/>
<dbReference type="VEuPathDB" id="FungiDB:SJAG_06212"/>
<dbReference type="AlphaFoldDB" id="T0RSU8"/>
<dbReference type="GeneID" id="22831117"/>
<organism evidence="1 2">
    <name type="scientific">Schizosaccharomyces japonicus (strain yFS275 / FY16936)</name>
    <name type="common">Fission yeast</name>
    <dbReference type="NCBI Taxonomy" id="402676"/>
    <lineage>
        <taxon>Eukaryota</taxon>
        <taxon>Fungi</taxon>
        <taxon>Dikarya</taxon>
        <taxon>Ascomycota</taxon>
        <taxon>Taphrinomycotina</taxon>
        <taxon>Schizosaccharomycetes</taxon>
        <taxon>Schizosaccharomycetales</taxon>
        <taxon>Schizosaccharomycetaceae</taxon>
        <taxon>Schizosaccharomyces</taxon>
    </lineage>
</organism>
<dbReference type="HOGENOM" id="CLU_2159867_0_0_1"/>
<sequence>MEGNVVRSSAVVQQTRSYSCTRSFVLVDSRQLGERCFCLLSYFQPSLNYPSFAWSRVPPLCLVTTSAAAFRFCRLFSPALRFPRAHALVQISFPVEETAASSSEHFSSTNC</sequence>
<dbReference type="EMBL" id="KE651167">
    <property type="protein sequence ID" value="EQC53015.1"/>
    <property type="molecule type" value="Genomic_DNA"/>
</dbReference>
<dbReference type="RefSeq" id="XP_011049004.1">
    <property type="nucleotide sequence ID" value="XM_011050702.1"/>
</dbReference>
<dbReference type="Proteomes" id="UP000001744">
    <property type="component" value="Unassembled WGS sequence"/>
</dbReference>
<gene>
    <name evidence="1" type="ORF">SJAG_06212</name>
</gene>
<proteinExistence type="predicted"/>
<keyword evidence="2" id="KW-1185">Reference proteome</keyword>
<accession>T0RSU8</accession>
<evidence type="ECO:0000313" key="2">
    <source>
        <dbReference type="Proteomes" id="UP000001744"/>
    </source>
</evidence>